<dbReference type="RefSeq" id="WP_203907865.1">
    <property type="nucleotide sequence ID" value="NZ_BONY01000010.1"/>
</dbReference>
<accession>A0A8J3Q4S6</accession>
<feature type="signal peptide" evidence="1">
    <location>
        <begin position="1"/>
        <end position="29"/>
    </location>
</feature>
<keyword evidence="3" id="KW-1185">Reference proteome</keyword>
<keyword evidence="1" id="KW-0732">Signal</keyword>
<comment type="caution">
    <text evidence="2">The sequence shown here is derived from an EMBL/GenBank/DDBJ whole genome shotgun (WGS) entry which is preliminary data.</text>
</comment>
<evidence type="ECO:0000313" key="3">
    <source>
        <dbReference type="Proteomes" id="UP000612899"/>
    </source>
</evidence>
<reference evidence="2" key="1">
    <citation type="submission" date="2021-01" db="EMBL/GenBank/DDBJ databases">
        <title>Whole genome shotgun sequence of Rhizocola hellebori NBRC 109834.</title>
        <authorList>
            <person name="Komaki H."/>
            <person name="Tamura T."/>
        </authorList>
    </citation>
    <scope>NUCLEOTIDE SEQUENCE</scope>
    <source>
        <strain evidence="2">NBRC 109834</strain>
    </source>
</reference>
<proteinExistence type="predicted"/>
<evidence type="ECO:0008006" key="4">
    <source>
        <dbReference type="Google" id="ProtNLM"/>
    </source>
</evidence>
<gene>
    <name evidence="2" type="ORF">Rhe02_20300</name>
</gene>
<dbReference type="AlphaFoldDB" id="A0A8J3Q4S6"/>
<evidence type="ECO:0000256" key="1">
    <source>
        <dbReference type="SAM" id="SignalP"/>
    </source>
</evidence>
<sequence length="167" mass="17923">MRAIRSTIATLGILAGMLVAVSVAGPASAVPAKDARGGQVLTAPAAPPGALAKGDMAIAVVEPTTYPSVTTHPVAPGAIYTCGAGYFCALVWNPVTNLWKVFFFYYCQTQYVYNWLGGGAYLNNQNPPVQPTQIYGQYGELLAALVVENPRRQRDFDWNPVWSLKPC</sequence>
<organism evidence="2 3">
    <name type="scientific">Rhizocola hellebori</name>
    <dbReference type="NCBI Taxonomy" id="1392758"/>
    <lineage>
        <taxon>Bacteria</taxon>
        <taxon>Bacillati</taxon>
        <taxon>Actinomycetota</taxon>
        <taxon>Actinomycetes</taxon>
        <taxon>Micromonosporales</taxon>
        <taxon>Micromonosporaceae</taxon>
        <taxon>Rhizocola</taxon>
    </lineage>
</organism>
<name>A0A8J3Q4S6_9ACTN</name>
<protein>
    <recommendedName>
        <fullName evidence="4">Secreted protein</fullName>
    </recommendedName>
</protein>
<evidence type="ECO:0000313" key="2">
    <source>
        <dbReference type="EMBL" id="GIH03963.1"/>
    </source>
</evidence>
<dbReference type="Proteomes" id="UP000612899">
    <property type="component" value="Unassembled WGS sequence"/>
</dbReference>
<dbReference type="EMBL" id="BONY01000010">
    <property type="protein sequence ID" value="GIH03963.1"/>
    <property type="molecule type" value="Genomic_DNA"/>
</dbReference>
<feature type="chain" id="PRO_5035234770" description="Secreted protein" evidence="1">
    <location>
        <begin position="30"/>
        <end position="167"/>
    </location>
</feature>